<feature type="transmembrane region" description="Helical" evidence="1">
    <location>
        <begin position="21"/>
        <end position="47"/>
    </location>
</feature>
<accession>A0A916YLF9</accession>
<dbReference type="InterPro" id="IPR010288">
    <property type="entry name" value="EcsB_ABC"/>
</dbReference>
<keyword evidence="3" id="KW-1185">Reference proteome</keyword>
<dbReference type="PIRSF" id="PIRSF037259">
    <property type="entry name" value="EcsB_ABC"/>
    <property type="match status" value="1"/>
</dbReference>
<feature type="transmembrane region" description="Helical" evidence="1">
    <location>
        <begin position="59"/>
        <end position="77"/>
    </location>
</feature>
<protein>
    <submittedName>
        <fullName evidence="2">ABC transporter permease</fullName>
    </submittedName>
</protein>
<evidence type="ECO:0000256" key="1">
    <source>
        <dbReference type="SAM" id="Phobius"/>
    </source>
</evidence>
<reference evidence="2" key="2">
    <citation type="submission" date="2020-09" db="EMBL/GenBank/DDBJ databases">
        <authorList>
            <person name="Sun Q."/>
            <person name="Zhou Y."/>
        </authorList>
    </citation>
    <scope>NUCLEOTIDE SEQUENCE</scope>
    <source>
        <strain evidence="2">CGMCC 1.15178</strain>
    </source>
</reference>
<keyword evidence="1" id="KW-1133">Transmembrane helix</keyword>
<feature type="transmembrane region" description="Helical" evidence="1">
    <location>
        <begin position="358"/>
        <end position="374"/>
    </location>
</feature>
<feature type="transmembrane region" description="Helical" evidence="1">
    <location>
        <begin position="192"/>
        <end position="209"/>
    </location>
</feature>
<name>A0A916YLF9_9BACL</name>
<comment type="caution">
    <text evidence="2">The sequence shown here is derived from an EMBL/GenBank/DDBJ whole genome shotgun (WGS) entry which is preliminary data.</text>
</comment>
<dbReference type="Pfam" id="PF05975">
    <property type="entry name" value="EcsB"/>
    <property type="match status" value="1"/>
</dbReference>
<feature type="transmembrane region" description="Helical" evidence="1">
    <location>
        <begin position="310"/>
        <end position="329"/>
    </location>
</feature>
<reference evidence="2" key="1">
    <citation type="journal article" date="2014" name="Int. J. Syst. Evol. Microbiol.">
        <title>Complete genome sequence of Corynebacterium casei LMG S-19264T (=DSM 44701T), isolated from a smear-ripened cheese.</title>
        <authorList>
            <consortium name="US DOE Joint Genome Institute (JGI-PGF)"/>
            <person name="Walter F."/>
            <person name="Albersmeier A."/>
            <person name="Kalinowski J."/>
            <person name="Ruckert C."/>
        </authorList>
    </citation>
    <scope>NUCLEOTIDE SEQUENCE</scope>
    <source>
        <strain evidence="2">CGMCC 1.15178</strain>
    </source>
</reference>
<feature type="transmembrane region" description="Helical" evidence="1">
    <location>
        <begin position="380"/>
        <end position="398"/>
    </location>
</feature>
<evidence type="ECO:0000313" key="2">
    <source>
        <dbReference type="EMBL" id="GGD49553.1"/>
    </source>
</evidence>
<dbReference type="Proteomes" id="UP000612456">
    <property type="component" value="Unassembled WGS sequence"/>
</dbReference>
<gene>
    <name evidence="2" type="ORF">GCM10010911_03830</name>
</gene>
<sequence length="414" mass="46214">MDRSVEMLWSSRARAFWKESMPYISAMVQSGVPLVTSFLLIAGFAGYTTLIHQVDQTFPFVWIGVLVLTPVVCWNPLRTWLREADTVFLVPREAQMGRYLRRSFLYNGTTGLIGAAAVVLIYSLLYVKGPGLIAWQLLVIAVLAVKLLNAAAAWRERQLSWIGARRGMRVLRWIATAAGLAVLLKAQPWMGAVYFIAAAAVMALIYRGLKRYPVPWLTLIAEENATRRRFTVFFSAFADVPSENAQVSTRKYITWLPARLSFSKENAFAYLFAHTLIRTELGAIVLRLTAFGMIASFLAAYSALWSGWGSAGVCLLFLWLVGTQIASLVQSHRHSVWRHLYPLPDDSRLSALLKVDRIALFVCGALVWLPQAILLPLRGYPIPAAAAALLIALYALGLRPSRIKRSYMGESEED</sequence>
<feature type="transmembrane region" description="Helical" evidence="1">
    <location>
        <begin position="170"/>
        <end position="186"/>
    </location>
</feature>
<dbReference type="RefSeq" id="WP_188988588.1">
    <property type="nucleotide sequence ID" value="NZ_BMHP01000001.1"/>
</dbReference>
<feature type="transmembrane region" description="Helical" evidence="1">
    <location>
        <begin position="132"/>
        <end position="149"/>
    </location>
</feature>
<organism evidence="2 3">
    <name type="scientific">Paenibacillus nasutitermitis</name>
    <dbReference type="NCBI Taxonomy" id="1652958"/>
    <lineage>
        <taxon>Bacteria</taxon>
        <taxon>Bacillati</taxon>
        <taxon>Bacillota</taxon>
        <taxon>Bacilli</taxon>
        <taxon>Bacillales</taxon>
        <taxon>Paenibacillaceae</taxon>
        <taxon>Paenibacillus</taxon>
    </lineage>
</organism>
<dbReference type="AlphaFoldDB" id="A0A916YLF9"/>
<feature type="transmembrane region" description="Helical" evidence="1">
    <location>
        <begin position="104"/>
        <end position="126"/>
    </location>
</feature>
<keyword evidence="1" id="KW-0812">Transmembrane</keyword>
<feature type="transmembrane region" description="Helical" evidence="1">
    <location>
        <begin position="284"/>
        <end position="304"/>
    </location>
</feature>
<proteinExistence type="predicted"/>
<keyword evidence="1" id="KW-0472">Membrane</keyword>
<evidence type="ECO:0000313" key="3">
    <source>
        <dbReference type="Proteomes" id="UP000612456"/>
    </source>
</evidence>
<dbReference type="GO" id="GO:0016020">
    <property type="term" value="C:membrane"/>
    <property type="evidence" value="ECO:0007669"/>
    <property type="project" value="InterPro"/>
</dbReference>
<dbReference type="EMBL" id="BMHP01000001">
    <property type="protein sequence ID" value="GGD49553.1"/>
    <property type="molecule type" value="Genomic_DNA"/>
</dbReference>